<keyword evidence="2 4" id="KW-0863">Zinc-finger</keyword>
<evidence type="ECO:0000313" key="7">
    <source>
        <dbReference type="Proteomes" id="UP000799324"/>
    </source>
</evidence>
<dbReference type="SMART" id="SM00184">
    <property type="entry name" value="RING"/>
    <property type="match status" value="1"/>
</dbReference>
<sequence>MPSLNNFCRAISAPSENRQVRAMMRKNGCNNVSPQNVRSHRLRNGKYKVRECEQPIFVTPFRESKLEDGRRRCHHVAYTGNIARQCSNVGEHYHSLTVFSFCKEHKRGTGRNLYYPHVVTVQRSPETEQEQSYTYEELFGVDLPDEYVHGEDSVDLKDLTSVELEKGSCGVCLEDHTEMLRLHSCGHSFCCECLQSWLASGRAMGQSCPFCRERMLDDDDKFSIIFRDEGHGEKDARALGA</sequence>
<gene>
    <name evidence="6" type="ORF">K491DRAFT_684231</name>
</gene>
<dbReference type="InterPro" id="IPR001841">
    <property type="entry name" value="Znf_RING"/>
</dbReference>
<keyword evidence="3" id="KW-0862">Zinc</keyword>
<name>A0A6A6SN86_9PLEO</name>
<proteinExistence type="predicted"/>
<dbReference type="InterPro" id="IPR017907">
    <property type="entry name" value="Znf_RING_CS"/>
</dbReference>
<evidence type="ECO:0000256" key="4">
    <source>
        <dbReference type="PROSITE-ProRule" id="PRU00175"/>
    </source>
</evidence>
<dbReference type="Proteomes" id="UP000799324">
    <property type="component" value="Unassembled WGS sequence"/>
</dbReference>
<feature type="domain" description="RING-type" evidence="5">
    <location>
        <begin position="169"/>
        <end position="212"/>
    </location>
</feature>
<dbReference type="SUPFAM" id="SSF57850">
    <property type="entry name" value="RING/U-box"/>
    <property type="match status" value="1"/>
</dbReference>
<evidence type="ECO:0000256" key="1">
    <source>
        <dbReference type="ARBA" id="ARBA00022723"/>
    </source>
</evidence>
<dbReference type="PROSITE" id="PS00518">
    <property type="entry name" value="ZF_RING_1"/>
    <property type="match status" value="1"/>
</dbReference>
<evidence type="ECO:0000259" key="5">
    <source>
        <dbReference type="PROSITE" id="PS50089"/>
    </source>
</evidence>
<dbReference type="InterPro" id="IPR013083">
    <property type="entry name" value="Znf_RING/FYVE/PHD"/>
</dbReference>
<evidence type="ECO:0000313" key="6">
    <source>
        <dbReference type="EMBL" id="KAF2648972.1"/>
    </source>
</evidence>
<keyword evidence="1" id="KW-0479">Metal-binding</keyword>
<organism evidence="6 7">
    <name type="scientific">Lophiostoma macrostomum CBS 122681</name>
    <dbReference type="NCBI Taxonomy" id="1314788"/>
    <lineage>
        <taxon>Eukaryota</taxon>
        <taxon>Fungi</taxon>
        <taxon>Dikarya</taxon>
        <taxon>Ascomycota</taxon>
        <taxon>Pezizomycotina</taxon>
        <taxon>Dothideomycetes</taxon>
        <taxon>Pleosporomycetidae</taxon>
        <taxon>Pleosporales</taxon>
        <taxon>Lophiostomataceae</taxon>
        <taxon>Lophiostoma</taxon>
    </lineage>
</organism>
<accession>A0A6A6SN86</accession>
<dbReference type="AlphaFoldDB" id="A0A6A6SN86"/>
<protein>
    <recommendedName>
        <fullName evidence="5">RING-type domain-containing protein</fullName>
    </recommendedName>
</protein>
<dbReference type="Pfam" id="PF13639">
    <property type="entry name" value="zf-RING_2"/>
    <property type="match status" value="1"/>
</dbReference>
<dbReference type="Gene3D" id="3.30.40.10">
    <property type="entry name" value="Zinc/RING finger domain, C3HC4 (zinc finger)"/>
    <property type="match status" value="1"/>
</dbReference>
<reference evidence="6" key="1">
    <citation type="journal article" date="2020" name="Stud. Mycol.">
        <title>101 Dothideomycetes genomes: a test case for predicting lifestyles and emergence of pathogens.</title>
        <authorList>
            <person name="Haridas S."/>
            <person name="Albert R."/>
            <person name="Binder M."/>
            <person name="Bloem J."/>
            <person name="Labutti K."/>
            <person name="Salamov A."/>
            <person name="Andreopoulos B."/>
            <person name="Baker S."/>
            <person name="Barry K."/>
            <person name="Bills G."/>
            <person name="Bluhm B."/>
            <person name="Cannon C."/>
            <person name="Castanera R."/>
            <person name="Culley D."/>
            <person name="Daum C."/>
            <person name="Ezra D."/>
            <person name="Gonzalez J."/>
            <person name="Henrissat B."/>
            <person name="Kuo A."/>
            <person name="Liang C."/>
            <person name="Lipzen A."/>
            <person name="Lutzoni F."/>
            <person name="Magnuson J."/>
            <person name="Mondo S."/>
            <person name="Nolan M."/>
            <person name="Ohm R."/>
            <person name="Pangilinan J."/>
            <person name="Park H.-J."/>
            <person name="Ramirez L."/>
            <person name="Alfaro M."/>
            <person name="Sun H."/>
            <person name="Tritt A."/>
            <person name="Yoshinaga Y."/>
            <person name="Zwiers L.-H."/>
            <person name="Turgeon B."/>
            <person name="Goodwin S."/>
            <person name="Spatafora J."/>
            <person name="Crous P."/>
            <person name="Grigoriev I."/>
        </authorList>
    </citation>
    <scope>NUCLEOTIDE SEQUENCE</scope>
    <source>
        <strain evidence="6">CBS 122681</strain>
    </source>
</reference>
<dbReference type="OrthoDB" id="1431934at2759"/>
<evidence type="ECO:0000256" key="2">
    <source>
        <dbReference type="ARBA" id="ARBA00022771"/>
    </source>
</evidence>
<keyword evidence="7" id="KW-1185">Reference proteome</keyword>
<evidence type="ECO:0000256" key="3">
    <source>
        <dbReference type="ARBA" id="ARBA00022833"/>
    </source>
</evidence>
<dbReference type="GO" id="GO:0008270">
    <property type="term" value="F:zinc ion binding"/>
    <property type="evidence" value="ECO:0007669"/>
    <property type="project" value="UniProtKB-KW"/>
</dbReference>
<dbReference type="PROSITE" id="PS50089">
    <property type="entry name" value="ZF_RING_2"/>
    <property type="match status" value="1"/>
</dbReference>
<dbReference type="EMBL" id="MU004512">
    <property type="protein sequence ID" value="KAF2648972.1"/>
    <property type="molecule type" value="Genomic_DNA"/>
</dbReference>